<dbReference type="GO" id="GO:0043565">
    <property type="term" value="F:sequence-specific DNA binding"/>
    <property type="evidence" value="ECO:0007669"/>
    <property type="project" value="InterPro"/>
</dbReference>
<dbReference type="EMBL" id="BMFG01000013">
    <property type="protein sequence ID" value="GGD35352.1"/>
    <property type="molecule type" value="Genomic_DNA"/>
</dbReference>
<feature type="domain" description="HTH araC/xylS-type" evidence="3">
    <location>
        <begin position="202"/>
        <end position="301"/>
    </location>
</feature>
<dbReference type="AlphaFoldDB" id="A0A916Y8N0"/>
<protein>
    <recommendedName>
        <fullName evidence="8">AraC-type DNA-binding protein</fullName>
    </recommendedName>
</protein>
<dbReference type="GO" id="GO:0016020">
    <property type="term" value="C:membrane"/>
    <property type="evidence" value="ECO:0007669"/>
    <property type="project" value="InterPro"/>
</dbReference>
<keyword evidence="2" id="KW-0804">Transcription</keyword>
<comment type="caution">
    <text evidence="6">The sequence shown here is derived from an EMBL/GenBank/DDBJ whole genome shotgun (WGS) entry which is preliminary data.</text>
</comment>
<evidence type="ECO:0000256" key="1">
    <source>
        <dbReference type="ARBA" id="ARBA00023015"/>
    </source>
</evidence>
<feature type="domain" description="PAS" evidence="4">
    <location>
        <begin position="76"/>
        <end position="133"/>
    </location>
</feature>
<dbReference type="Proteomes" id="UP000625735">
    <property type="component" value="Unassembled WGS sequence"/>
</dbReference>
<dbReference type="InterPro" id="IPR035965">
    <property type="entry name" value="PAS-like_dom_sf"/>
</dbReference>
<dbReference type="PANTHER" id="PTHR47893">
    <property type="entry name" value="REGULATORY PROTEIN PCHR"/>
    <property type="match status" value="1"/>
</dbReference>
<proteinExistence type="predicted"/>
<dbReference type="PROSITE" id="PS50112">
    <property type="entry name" value="PAS"/>
    <property type="match status" value="1"/>
</dbReference>
<reference evidence="6" key="2">
    <citation type="submission" date="2020-09" db="EMBL/GenBank/DDBJ databases">
        <authorList>
            <person name="Sun Q."/>
            <person name="Zhou Y."/>
        </authorList>
    </citation>
    <scope>NUCLEOTIDE SEQUENCE</scope>
    <source>
        <strain evidence="6">CGMCC 1.12506</strain>
    </source>
</reference>
<dbReference type="SMART" id="SM00342">
    <property type="entry name" value="HTH_ARAC"/>
    <property type="match status" value="1"/>
</dbReference>
<dbReference type="CDD" id="cd00130">
    <property type="entry name" value="PAS"/>
    <property type="match status" value="1"/>
</dbReference>
<feature type="domain" description="HAMP" evidence="5">
    <location>
        <begin position="19"/>
        <end position="57"/>
    </location>
</feature>
<evidence type="ECO:0000259" key="3">
    <source>
        <dbReference type="PROSITE" id="PS01124"/>
    </source>
</evidence>
<dbReference type="Gene3D" id="1.10.10.60">
    <property type="entry name" value="Homeodomain-like"/>
    <property type="match status" value="1"/>
</dbReference>
<evidence type="ECO:0000259" key="4">
    <source>
        <dbReference type="PROSITE" id="PS50112"/>
    </source>
</evidence>
<dbReference type="InterPro" id="IPR018060">
    <property type="entry name" value="HTH_AraC"/>
</dbReference>
<evidence type="ECO:0000256" key="2">
    <source>
        <dbReference type="ARBA" id="ARBA00023163"/>
    </source>
</evidence>
<dbReference type="InterPro" id="IPR053142">
    <property type="entry name" value="PchR_regulatory_protein"/>
</dbReference>
<dbReference type="Pfam" id="PF12833">
    <property type="entry name" value="HTH_18"/>
    <property type="match status" value="1"/>
</dbReference>
<dbReference type="SUPFAM" id="SSF46689">
    <property type="entry name" value="Homeodomain-like"/>
    <property type="match status" value="1"/>
</dbReference>
<evidence type="ECO:0000313" key="7">
    <source>
        <dbReference type="Proteomes" id="UP000625735"/>
    </source>
</evidence>
<dbReference type="PROSITE" id="PS50885">
    <property type="entry name" value="HAMP"/>
    <property type="match status" value="1"/>
</dbReference>
<dbReference type="Gene3D" id="3.30.450.20">
    <property type="entry name" value="PAS domain"/>
    <property type="match status" value="1"/>
</dbReference>
<evidence type="ECO:0008006" key="8">
    <source>
        <dbReference type="Google" id="ProtNLM"/>
    </source>
</evidence>
<evidence type="ECO:0000313" key="6">
    <source>
        <dbReference type="EMBL" id="GGD35352.1"/>
    </source>
</evidence>
<dbReference type="GO" id="GO:0007165">
    <property type="term" value="P:signal transduction"/>
    <property type="evidence" value="ECO:0007669"/>
    <property type="project" value="InterPro"/>
</dbReference>
<dbReference type="RefSeq" id="WP_188363081.1">
    <property type="nucleotide sequence ID" value="NZ_BMFG01000013.1"/>
</dbReference>
<gene>
    <name evidence="6" type="ORF">GCM10011343_26510</name>
</gene>
<dbReference type="InterPro" id="IPR000014">
    <property type="entry name" value="PAS"/>
</dbReference>
<sequence>MEDQHKEERIVAMHQMLFEMARGNFSNRIPLSSCDDELETLVVLINMVAEEMKESIFHAGYINPHSSFRFITQTNLVLDYSFCIQSFNPAVLTILGYESFDLVGYSIATFVTPDSYQKLNLVKEAFQDALYNQTMLPLQFLTKELLLFSVDCAITKLYNRDEVILSFVVSIPQISNVALEQKNSDDSAKHPNSRKSDALLIQKVYDYILAHLQEPLPSLKELARYFGTNEYKLKDGFKHFFKTSIYKFYTVERLKRAFLMIQQTTLPLKNIATMNGFTDYPNFSKAFKRQFGVSPNEVVRNSTIDSSITID</sequence>
<keyword evidence="1" id="KW-0805">Transcription regulation</keyword>
<accession>A0A916Y8N0</accession>
<dbReference type="Pfam" id="PF13426">
    <property type="entry name" value="PAS_9"/>
    <property type="match status" value="1"/>
</dbReference>
<dbReference type="InterPro" id="IPR003660">
    <property type="entry name" value="HAMP_dom"/>
</dbReference>
<dbReference type="InterPro" id="IPR009057">
    <property type="entry name" value="Homeodomain-like_sf"/>
</dbReference>
<dbReference type="SUPFAM" id="SSF55785">
    <property type="entry name" value="PYP-like sensor domain (PAS domain)"/>
    <property type="match status" value="1"/>
</dbReference>
<organism evidence="6 7">
    <name type="scientific">Flavobacterium orientale</name>
    <dbReference type="NCBI Taxonomy" id="1756020"/>
    <lineage>
        <taxon>Bacteria</taxon>
        <taxon>Pseudomonadati</taxon>
        <taxon>Bacteroidota</taxon>
        <taxon>Flavobacteriia</taxon>
        <taxon>Flavobacteriales</taxon>
        <taxon>Flavobacteriaceae</taxon>
        <taxon>Flavobacterium</taxon>
    </lineage>
</organism>
<evidence type="ECO:0000259" key="5">
    <source>
        <dbReference type="PROSITE" id="PS50885"/>
    </source>
</evidence>
<keyword evidence="7" id="KW-1185">Reference proteome</keyword>
<dbReference type="PANTHER" id="PTHR47893:SF1">
    <property type="entry name" value="REGULATORY PROTEIN PCHR"/>
    <property type="match status" value="1"/>
</dbReference>
<name>A0A916Y8N0_9FLAO</name>
<reference evidence="6" key="1">
    <citation type="journal article" date="2014" name="Int. J. Syst. Evol. Microbiol.">
        <title>Complete genome sequence of Corynebacterium casei LMG S-19264T (=DSM 44701T), isolated from a smear-ripened cheese.</title>
        <authorList>
            <consortium name="US DOE Joint Genome Institute (JGI-PGF)"/>
            <person name="Walter F."/>
            <person name="Albersmeier A."/>
            <person name="Kalinowski J."/>
            <person name="Ruckert C."/>
        </authorList>
    </citation>
    <scope>NUCLEOTIDE SEQUENCE</scope>
    <source>
        <strain evidence="6">CGMCC 1.12506</strain>
    </source>
</reference>
<dbReference type="PROSITE" id="PS01124">
    <property type="entry name" value="HTH_ARAC_FAMILY_2"/>
    <property type="match status" value="1"/>
</dbReference>
<dbReference type="GO" id="GO:0003700">
    <property type="term" value="F:DNA-binding transcription factor activity"/>
    <property type="evidence" value="ECO:0007669"/>
    <property type="project" value="InterPro"/>
</dbReference>